<dbReference type="NCBIfam" id="TIGR01845">
    <property type="entry name" value="outer_NodT"/>
    <property type="match status" value="1"/>
</dbReference>
<reference evidence="4" key="1">
    <citation type="submission" date="2020-04" db="EMBL/GenBank/DDBJ databases">
        <authorList>
            <person name="Zhang T."/>
        </authorList>
    </citation>
    <scope>NUCLEOTIDE SEQUENCE</scope>
    <source>
        <strain evidence="4">HKST-UBA02</strain>
    </source>
</reference>
<evidence type="ECO:0000256" key="2">
    <source>
        <dbReference type="RuleBase" id="RU362097"/>
    </source>
</evidence>
<dbReference type="Gene3D" id="2.20.200.10">
    <property type="entry name" value="Outer membrane efflux proteins (OEP)"/>
    <property type="match status" value="1"/>
</dbReference>
<dbReference type="EMBL" id="JAGQHS010000072">
    <property type="protein sequence ID" value="MCA9756912.1"/>
    <property type="molecule type" value="Genomic_DNA"/>
</dbReference>
<comment type="similarity">
    <text evidence="1 2">Belongs to the outer membrane factor (OMF) (TC 1.B.17) family.</text>
</comment>
<reference evidence="4" key="2">
    <citation type="journal article" date="2021" name="Microbiome">
        <title>Successional dynamics and alternative stable states in a saline activated sludge microbial community over 9 years.</title>
        <authorList>
            <person name="Wang Y."/>
            <person name="Ye J."/>
            <person name="Ju F."/>
            <person name="Liu L."/>
            <person name="Boyd J.A."/>
            <person name="Deng Y."/>
            <person name="Parks D.H."/>
            <person name="Jiang X."/>
            <person name="Yin X."/>
            <person name="Woodcroft B.J."/>
            <person name="Tyson G.W."/>
            <person name="Hugenholtz P."/>
            <person name="Polz M.F."/>
            <person name="Zhang T."/>
        </authorList>
    </citation>
    <scope>NUCLEOTIDE SEQUENCE</scope>
    <source>
        <strain evidence="4">HKST-UBA02</strain>
    </source>
</reference>
<evidence type="ECO:0000313" key="5">
    <source>
        <dbReference type="Proteomes" id="UP000739538"/>
    </source>
</evidence>
<name>A0A956NDU2_UNCEI</name>
<dbReference type="PANTHER" id="PTHR30203">
    <property type="entry name" value="OUTER MEMBRANE CATION EFFLUX PROTEIN"/>
    <property type="match status" value="1"/>
</dbReference>
<feature type="region of interest" description="Disordered" evidence="3">
    <location>
        <begin position="1"/>
        <end position="46"/>
    </location>
</feature>
<accession>A0A956NDU2</accession>
<dbReference type="Gene3D" id="1.20.1600.10">
    <property type="entry name" value="Outer membrane efflux proteins (OEP)"/>
    <property type="match status" value="1"/>
</dbReference>
<protein>
    <submittedName>
        <fullName evidence="4">Efflux transporter outer membrane subunit</fullName>
    </submittedName>
</protein>
<dbReference type="InterPro" id="IPR003423">
    <property type="entry name" value="OMP_efflux"/>
</dbReference>
<dbReference type="SUPFAM" id="SSF56954">
    <property type="entry name" value="Outer membrane efflux proteins (OEP)"/>
    <property type="match status" value="1"/>
</dbReference>
<dbReference type="InterPro" id="IPR010131">
    <property type="entry name" value="MdtP/NodT-like"/>
</dbReference>
<comment type="caution">
    <text evidence="4">The sequence shown here is derived from an EMBL/GenBank/DDBJ whole genome shotgun (WGS) entry which is preliminary data.</text>
</comment>
<dbReference type="PANTHER" id="PTHR30203:SF33">
    <property type="entry name" value="BLR4455 PROTEIN"/>
    <property type="match status" value="1"/>
</dbReference>
<comment type="subcellular location">
    <subcellularLocation>
        <location evidence="2">Cell membrane</location>
        <topology evidence="2">Lipid-anchor</topology>
    </subcellularLocation>
</comment>
<evidence type="ECO:0000256" key="1">
    <source>
        <dbReference type="ARBA" id="ARBA00007613"/>
    </source>
</evidence>
<dbReference type="GO" id="GO:0015562">
    <property type="term" value="F:efflux transmembrane transporter activity"/>
    <property type="evidence" value="ECO:0007669"/>
    <property type="project" value="InterPro"/>
</dbReference>
<keyword evidence="2" id="KW-0564">Palmitate</keyword>
<dbReference type="Pfam" id="PF02321">
    <property type="entry name" value="OEP"/>
    <property type="match status" value="2"/>
</dbReference>
<keyword evidence="2" id="KW-1134">Transmembrane beta strand</keyword>
<keyword evidence="2" id="KW-0812">Transmembrane</keyword>
<sequence length="532" mass="57134">MFSQTVGCASPPPPGSLEPPTDLPETFREPLPEAASALGSEASRDGAVEAELTGSLDGDPDRARAADGDLDLAWFADGDADLAALLDEAAQHNWDLEAAAARVEAADAQATIAGAGRYPSLDASLTRSRSKQNFIGLPIGGATGGVLTNTSTSYSASLSSSWEFDLWGRVRHGAVAANADREAAYADYAGARLSIAGQVAKSWYGVTEARLQAELAERTVASYEASTSQVRARFEEGTRTSLDLRLASSQLASARALLEQRQTALGAQVRQLEILVGRYPDRELAGADTLRTPTADVPSLVPADLLLRRPDLLAAERRWVAADHRTSQARRDLLPKISLTASGGRSSRELSDLLDGDFTVWSFVTNLFQPLFQGGRLRANVKLNDSARDQLGAAFANATLRAFAEVETLLESGYRLERQEEHLEEAVLQATAARELTESRYRSGLVDYINVLDAQRSELDARSRLLGVQADRLRNRVDLYIALGGGFESPNEILSAPDQSLNSPGQIPSAPDQSLNSPNQILSSSERSESRS</sequence>
<feature type="region of interest" description="Disordered" evidence="3">
    <location>
        <begin position="493"/>
        <end position="532"/>
    </location>
</feature>
<proteinExistence type="inferred from homology"/>
<keyword evidence="2" id="KW-0449">Lipoprotein</keyword>
<gene>
    <name evidence="4" type="ORF">KDA27_13995</name>
</gene>
<dbReference type="Proteomes" id="UP000739538">
    <property type="component" value="Unassembled WGS sequence"/>
</dbReference>
<dbReference type="AlphaFoldDB" id="A0A956NDU2"/>
<evidence type="ECO:0000313" key="4">
    <source>
        <dbReference type="EMBL" id="MCA9756912.1"/>
    </source>
</evidence>
<keyword evidence="2" id="KW-0472">Membrane</keyword>
<feature type="compositionally biased region" description="Polar residues" evidence="3">
    <location>
        <begin position="497"/>
        <end position="522"/>
    </location>
</feature>
<organism evidence="4 5">
    <name type="scientific">Eiseniibacteriota bacterium</name>
    <dbReference type="NCBI Taxonomy" id="2212470"/>
    <lineage>
        <taxon>Bacteria</taxon>
        <taxon>Candidatus Eiseniibacteriota</taxon>
    </lineage>
</organism>
<evidence type="ECO:0000256" key="3">
    <source>
        <dbReference type="SAM" id="MobiDB-lite"/>
    </source>
</evidence>
<dbReference type="GO" id="GO:0005886">
    <property type="term" value="C:plasma membrane"/>
    <property type="evidence" value="ECO:0007669"/>
    <property type="project" value="UniProtKB-SubCell"/>
</dbReference>